<proteinExistence type="predicted"/>
<gene>
    <name evidence="1" type="ORF">LCGC14_1285550</name>
</gene>
<protein>
    <submittedName>
        <fullName evidence="1">Uncharacterized protein</fullName>
    </submittedName>
</protein>
<feature type="non-terminal residue" evidence="1">
    <location>
        <position position="1"/>
    </location>
</feature>
<evidence type="ECO:0000313" key="1">
    <source>
        <dbReference type="EMBL" id="KKM85794.1"/>
    </source>
</evidence>
<sequence length="327" mass="36590">WNADAWVPSEVEARKNPSPFRGRRLEINAVKNWYWRTTDQLIEMIQDEGGEAGIYGPMFPDVRRGGPTPPFVGITNTDWSVWRDPARQQWLLFWDELNRRYEGGNVYFVDGTEPFTAHLERPPNDFTASVQAITPGVFRAGIDEVHYNPGDAYESGTEAIYAGDGWGRSSYGYSQDQFYDMSDEAADVVIRNALSPEDAHGLTRQQIRDLAKDAGYRPRAAREIATQIKTASGPRRIYAGLPADGDTASTDKDAARATARYFDGLYRQAHQDGRETFLVLHTPGWSAFNRASAINPDLRRLGYPSGDTEPFGTIYRRLARTAAALAA</sequence>
<reference evidence="1" key="1">
    <citation type="journal article" date="2015" name="Nature">
        <title>Complex archaea that bridge the gap between prokaryotes and eukaryotes.</title>
        <authorList>
            <person name="Spang A."/>
            <person name="Saw J.H."/>
            <person name="Jorgensen S.L."/>
            <person name="Zaremba-Niedzwiedzka K."/>
            <person name="Martijn J."/>
            <person name="Lind A.E."/>
            <person name="van Eijk R."/>
            <person name="Schleper C."/>
            <person name="Guy L."/>
            <person name="Ettema T.J."/>
        </authorList>
    </citation>
    <scope>NUCLEOTIDE SEQUENCE</scope>
</reference>
<organism evidence="1">
    <name type="scientific">marine sediment metagenome</name>
    <dbReference type="NCBI Taxonomy" id="412755"/>
    <lineage>
        <taxon>unclassified sequences</taxon>
        <taxon>metagenomes</taxon>
        <taxon>ecological metagenomes</taxon>
    </lineage>
</organism>
<name>A0A0F9KU19_9ZZZZ</name>
<comment type="caution">
    <text evidence="1">The sequence shown here is derived from an EMBL/GenBank/DDBJ whole genome shotgun (WGS) entry which is preliminary data.</text>
</comment>
<dbReference type="EMBL" id="LAZR01007356">
    <property type="protein sequence ID" value="KKM85794.1"/>
    <property type="molecule type" value="Genomic_DNA"/>
</dbReference>
<accession>A0A0F9KU19</accession>
<dbReference type="AlphaFoldDB" id="A0A0F9KU19"/>